<feature type="binding site" evidence="7">
    <location>
        <position position="51"/>
    </location>
    <ligand>
        <name>cyanocob(III)alamin</name>
        <dbReference type="ChEBI" id="CHEBI:17439"/>
    </ligand>
</feature>
<feature type="domain" description="Transcobalamin-like C-terminal" evidence="8">
    <location>
        <begin position="124"/>
        <end position="196"/>
    </location>
</feature>
<evidence type="ECO:0000256" key="2">
    <source>
        <dbReference type="ARBA" id="ARBA00006449"/>
    </source>
</evidence>
<evidence type="ECO:0000259" key="8">
    <source>
        <dbReference type="Pfam" id="PF14478"/>
    </source>
</evidence>
<dbReference type="GO" id="GO:0005615">
    <property type="term" value="C:extracellular space"/>
    <property type="evidence" value="ECO:0007669"/>
    <property type="project" value="TreeGrafter"/>
</dbReference>
<keyword evidence="3" id="KW-0813">Transport</keyword>
<dbReference type="InterPro" id="IPR002157">
    <property type="entry name" value="Cbl-bd_prot"/>
</dbReference>
<sequence>NGVIGNIYSTGLAMQVLLAAGEFYAPWQWDCAQALAAIVSHNLQLPMAIAQALPAMVGRSYLDAGSLKCSNEVVTATIPQLDMSPSQDTTAQEASGSIEVHYTITNDLRGQPFRATITVSVPAGSVLLAVLQAAEEAKPDVFSFKTKETFWGPMVVSIHGLEGSEEDRTYWQFFSGADSLQEGVGTYKPWDGEHIQAVFSLY</sequence>
<evidence type="ECO:0000256" key="4">
    <source>
        <dbReference type="ARBA" id="ARBA00022525"/>
    </source>
</evidence>
<feature type="binding site" evidence="7">
    <location>
        <position position="202"/>
    </location>
    <ligand>
        <name>cyanocob(III)alamin</name>
        <dbReference type="ChEBI" id="CHEBI:17439"/>
    </ligand>
</feature>
<dbReference type="InterPro" id="IPR051588">
    <property type="entry name" value="Cobalamin_Transport"/>
</dbReference>
<reference evidence="9" key="1">
    <citation type="submission" date="2019-09" db="EMBL/GenBank/DDBJ databases">
        <title>Bird 10,000 Genomes (B10K) Project - Family phase.</title>
        <authorList>
            <person name="Zhang G."/>
        </authorList>
    </citation>
    <scope>NUCLEOTIDE SEQUENCE</scope>
    <source>
        <strain evidence="9">B10K-DU-001-08</strain>
        <tissue evidence="9">Muscle</tissue>
    </source>
</reference>
<organism evidence="9 10">
    <name type="scientific">Penelope pileata</name>
    <dbReference type="NCBI Taxonomy" id="1118817"/>
    <lineage>
        <taxon>Eukaryota</taxon>
        <taxon>Metazoa</taxon>
        <taxon>Chordata</taxon>
        <taxon>Craniata</taxon>
        <taxon>Vertebrata</taxon>
        <taxon>Euteleostomi</taxon>
        <taxon>Archelosauria</taxon>
        <taxon>Archosauria</taxon>
        <taxon>Dinosauria</taxon>
        <taxon>Saurischia</taxon>
        <taxon>Theropoda</taxon>
        <taxon>Coelurosauria</taxon>
        <taxon>Aves</taxon>
        <taxon>Neognathae</taxon>
        <taxon>Galloanserae</taxon>
        <taxon>Galliformes</taxon>
        <taxon>Cracidae</taxon>
        <taxon>Penelope</taxon>
    </lineage>
</organism>
<dbReference type="PANTHER" id="PTHR10559">
    <property type="entry name" value="TRANSCOBALAMIN-1/GASTRIC INTRINSIC FACTOR"/>
    <property type="match status" value="1"/>
</dbReference>
<dbReference type="Pfam" id="PF01122">
    <property type="entry name" value="Cobalamin_bind"/>
    <property type="match status" value="1"/>
</dbReference>
<dbReference type="Gene3D" id="2.170.130.30">
    <property type="match status" value="1"/>
</dbReference>
<comment type="caution">
    <text evidence="9">The sequence shown here is derived from an EMBL/GenBank/DDBJ whole genome shotgun (WGS) entry which is preliminary data.</text>
</comment>
<dbReference type="GO" id="GO:0006824">
    <property type="term" value="P:cobalt ion transport"/>
    <property type="evidence" value="ECO:0007669"/>
    <property type="project" value="UniProtKB-KW"/>
</dbReference>
<dbReference type="Pfam" id="PF14478">
    <property type="entry name" value="DUF4430"/>
    <property type="match status" value="1"/>
</dbReference>
<keyword evidence="6 7" id="KW-0170">Cobalt</keyword>
<keyword evidence="3" id="KW-0406">Ion transport</keyword>
<evidence type="ECO:0000256" key="5">
    <source>
        <dbReference type="ARBA" id="ARBA00022729"/>
    </source>
</evidence>
<evidence type="ECO:0000256" key="1">
    <source>
        <dbReference type="ARBA" id="ARBA00004613"/>
    </source>
</evidence>
<gene>
    <name evidence="9" type="primary">Gif</name>
    <name evidence="9" type="ORF">PENPIL_R07238</name>
</gene>
<dbReference type="Gene3D" id="1.50.10.20">
    <property type="match status" value="1"/>
</dbReference>
<dbReference type="OrthoDB" id="6343110at2759"/>
<dbReference type="GO" id="GO:0015889">
    <property type="term" value="P:cobalamin transport"/>
    <property type="evidence" value="ECO:0007669"/>
    <property type="project" value="InterPro"/>
</dbReference>
<name>A0A851PFL0_9GALL</name>
<comment type="similarity">
    <text evidence="2">Belongs to the eukaryotic cobalamin transport proteins family.</text>
</comment>
<dbReference type="AlphaFoldDB" id="A0A851PFL0"/>
<dbReference type="InterPro" id="IPR027954">
    <property type="entry name" value="Transcobalamin-like_C"/>
</dbReference>
<feature type="non-terminal residue" evidence="9">
    <location>
        <position position="1"/>
    </location>
</feature>
<dbReference type="Proteomes" id="UP000613066">
    <property type="component" value="Unassembled WGS sequence"/>
</dbReference>
<keyword evidence="4" id="KW-0964">Secreted</keyword>
<feature type="binding site" evidence="7">
    <location>
        <position position="180"/>
    </location>
    <ligand>
        <name>cyanocob(III)alamin</name>
        <dbReference type="ChEBI" id="CHEBI:17439"/>
    </ligand>
</feature>
<evidence type="ECO:0000256" key="6">
    <source>
        <dbReference type="ARBA" id="ARBA00023285"/>
    </source>
</evidence>
<keyword evidence="5" id="KW-0732">Signal</keyword>
<dbReference type="EMBL" id="WBMW01006118">
    <property type="protein sequence ID" value="NXC50660.1"/>
    <property type="molecule type" value="Genomic_DNA"/>
</dbReference>
<feature type="binding site" evidence="7">
    <location>
        <position position="6"/>
    </location>
    <ligand>
        <name>cyanocob(III)alamin</name>
        <dbReference type="ChEBI" id="CHEBI:17439"/>
    </ligand>
</feature>
<evidence type="ECO:0000313" key="9">
    <source>
        <dbReference type="EMBL" id="NXC50660.1"/>
    </source>
</evidence>
<evidence type="ECO:0000256" key="7">
    <source>
        <dbReference type="PIRSR" id="PIRSR602157-1"/>
    </source>
</evidence>
<proteinExistence type="inferred from homology"/>
<evidence type="ECO:0000256" key="3">
    <source>
        <dbReference type="ARBA" id="ARBA00022426"/>
    </source>
</evidence>
<evidence type="ECO:0000313" key="10">
    <source>
        <dbReference type="Proteomes" id="UP000613066"/>
    </source>
</evidence>
<accession>A0A851PFL0</accession>
<feature type="non-terminal residue" evidence="9">
    <location>
        <position position="202"/>
    </location>
</feature>
<keyword evidence="10" id="KW-1185">Reference proteome</keyword>
<dbReference type="PANTHER" id="PTHR10559:SF15">
    <property type="entry name" value="COBALAMIN BINDING INTRINSIC FACTOR"/>
    <property type="match status" value="1"/>
</dbReference>
<dbReference type="GO" id="GO:0031419">
    <property type="term" value="F:cobalamin binding"/>
    <property type="evidence" value="ECO:0007669"/>
    <property type="project" value="InterPro"/>
</dbReference>
<keyword evidence="3" id="KW-0171">Cobalt transport</keyword>
<protein>
    <submittedName>
        <fullName evidence="9">IF factor</fullName>
    </submittedName>
</protein>
<comment type="subcellular location">
    <subcellularLocation>
        <location evidence="1">Secreted</location>
    </subcellularLocation>
</comment>